<dbReference type="FunFam" id="1.25.40.10:FF:000442">
    <property type="entry name" value="Pentatricopeptide repeat-containing protein At3g49710"/>
    <property type="match status" value="1"/>
</dbReference>
<protein>
    <recommendedName>
        <fullName evidence="2">Ubiquitin-fold modifier 1</fullName>
    </recommendedName>
</protein>
<dbReference type="OrthoDB" id="185373at2759"/>
<dbReference type="InterPro" id="IPR002885">
    <property type="entry name" value="PPR_rpt"/>
</dbReference>
<dbReference type="GO" id="GO:0009451">
    <property type="term" value="P:RNA modification"/>
    <property type="evidence" value="ECO:0007669"/>
    <property type="project" value="InterPro"/>
</dbReference>
<dbReference type="PROSITE" id="PS51375">
    <property type="entry name" value="PPR"/>
    <property type="match status" value="4"/>
</dbReference>
<keyword evidence="3" id="KW-1017">Isopeptide bond</keyword>
<keyword evidence="9" id="KW-1185">Reference proteome</keyword>
<dbReference type="Pfam" id="PF03671">
    <property type="entry name" value="Ufm1"/>
    <property type="match status" value="1"/>
</dbReference>
<evidence type="ECO:0000256" key="6">
    <source>
        <dbReference type="ARBA" id="ARBA00055867"/>
    </source>
</evidence>
<dbReference type="SUPFAM" id="SSF54236">
    <property type="entry name" value="Ubiquitin-like"/>
    <property type="match status" value="1"/>
</dbReference>
<dbReference type="PANTHER" id="PTHR47926">
    <property type="entry name" value="PENTATRICOPEPTIDE REPEAT-CONTAINING PROTEIN"/>
    <property type="match status" value="1"/>
</dbReference>
<keyword evidence="4" id="KW-0677">Repeat</keyword>
<dbReference type="FunFam" id="1.25.40.10:FF:000285">
    <property type="entry name" value="Pentatricopeptide repeat-containing protein, chloroplastic"/>
    <property type="match status" value="1"/>
</dbReference>
<dbReference type="EMBL" id="CM018038">
    <property type="protein sequence ID" value="KAA8538522.1"/>
    <property type="molecule type" value="Genomic_DNA"/>
</dbReference>
<evidence type="ECO:0000313" key="8">
    <source>
        <dbReference type="EMBL" id="KAA8538522.1"/>
    </source>
</evidence>
<dbReference type="InterPro" id="IPR046960">
    <property type="entry name" value="PPR_At4g14850-like_plant"/>
</dbReference>
<dbReference type="Gene3D" id="3.10.20.90">
    <property type="entry name" value="Phosphatidylinositol 3-kinase Catalytic Subunit, Chain A, domain 1"/>
    <property type="match status" value="1"/>
</dbReference>
<comment type="function">
    <text evidence="6">Ubiquitin-like modifier protein which binds to a number of as yet unidentified target proteins.</text>
</comment>
<name>A0A5J5B9A1_9ASTE</name>
<dbReference type="InterPro" id="IPR005375">
    <property type="entry name" value="UFM1"/>
</dbReference>
<feature type="repeat" description="PPR" evidence="7">
    <location>
        <begin position="180"/>
        <end position="214"/>
    </location>
</feature>
<dbReference type="Pfam" id="PF01535">
    <property type="entry name" value="PPR"/>
    <property type="match status" value="5"/>
</dbReference>
<evidence type="ECO:0000256" key="1">
    <source>
        <dbReference type="ARBA" id="ARBA00010230"/>
    </source>
</evidence>
<dbReference type="AlphaFoldDB" id="A0A5J5B9A1"/>
<dbReference type="Pfam" id="PF12854">
    <property type="entry name" value="PPR_1"/>
    <property type="match status" value="1"/>
</dbReference>
<dbReference type="GO" id="GO:0003723">
    <property type="term" value="F:RNA binding"/>
    <property type="evidence" value="ECO:0007669"/>
    <property type="project" value="InterPro"/>
</dbReference>
<feature type="repeat" description="PPR" evidence="7">
    <location>
        <begin position="332"/>
        <end position="366"/>
    </location>
</feature>
<evidence type="ECO:0000256" key="4">
    <source>
        <dbReference type="ARBA" id="ARBA00022737"/>
    </source>
</evidence>
<dbReference type="GO" id="GO:0071569">
    <property type="term" value="P:protein ufmylation"/>
    <property type="evidence" value="ECO:0007669"/>
    <property type="project" value="InterPro"/>
</dbReference>
<proteinExistence type="inferred from homology"/>
<dbReference type="InterPro" id="IPR029071">
    <property type="entry name" value="Ubiquitin-like_domsf"/>
</dbReference>
<evidence type="ECO:0000256" key="7">
    <source>
        <dbReference type="PROSITE-ProRule" id="PRU00708"/>
    </source>
</evidence>
<keyword evidence="5" id="KW-0833">Ubl conjugation pathway</keyword>
<dbReference type="Proteomes" id="UP000325577">
    <property type="component" value="Linkage Group LG15"/>
</dbReference>
<reference evidence="8 9" key="1">
    <citation type="submission" date="2019-09" db="EMBL/GenBank/DDBJ databases">
        <title>A chromosome-level genome assembly of the Chinese tupelo Nyssa sinensis.</title>
        <authorList>
            <person name="Yang X."/>
            <person name="Kang M."/>
            <person name="Yang Y."/>
            <person name="Xiong H."/>
            <person name="Wang M."/>
            <person name="Zhang Z."/>
            <person name="Wang Z."/>
            <person name="Wu H."/>
            <person name="Ma T."/>
            <person name="Liu J."/>
            <person name="Xi Z."/>
        </authorList>
    </citation>
    <scope>NUCLEOTIDE SEQUENCE [LARGE SCALE GENOMIC DNA]</scope>
    <source>
        <strain evidence="8">J267</strain>
        <tissue evidence="8">Leaf</tissue>
    </source>
</reference>
<dbReference type="FunFam" id="3.10.20.90:FF:000044">
    <property type="entry name" value="Ubiquitin-fold modifier 1"/>
    <property type="match status" value="1"/>
</dbReference>
<feature type="repeat" description="PPR" evidence="7">
    <location>
        <begin position="433"/>
        <end position="463"/>
    </location>
</feature>
<evidence type="ECO:0000256" key="2">
    <source>
        <dbReference type="ARBA" id="ARBA00015319"/>
    </source>
</evidence>
<evidence type="ECO:0000313" key="9">
    <source>
        <dbReference type="Proteomes" id="UP000325577"/>
    </source>
</evidence>
<sequence>MASAAAGGGGGGGGGKVSFKVTLTSDPKLPFKVFSVPEAAPFTAVLKFAAEEFKVPPQTSAIITNDGVGINPQQSAGNVFLKHGSELRLIPRDRCVYSQQFDFHMLETQSETPNGFLYSAVLKACGLVGDLEMGKFIHSGISRDELEFDTVLMNTLLDMYVKCGSLRDARKVFDEIFAKNSTSWNTIISGYCNEGYMEEAVNLFRQMPEPDVVSWNSLIAGFASKQAPCTLEFVCMMHREGLKLDGFTVPCALKTCGCLALAHPMDSYTFSSALKVCINLHNLKLGFQVHGLVVTGAYESDIVVGSILIDLYAKHGNIKDALGLFWRLPDKDSVAWSALIAGCSKVGLNSFAFSLFKDMINLELEVDEFIISSVLKACSSLSGLGSGQQVHAFCVKSGFESDGITVTSLIDMYSKCGEIESGLALFDYMSDGDTVSWTGIIVGCGQNGRAKEAIGFFQQMDSHYSITILILTTMTSAYSGIWQFLCYHWCGCLCLQCSCLFSGMRLVGVKFNFQAKCMDICSMTYQYQGSIRSRLSVLVRFNSRP</sequence>
<evidence type="ECO:0000256" key="3">
    <source>
        <dbReference type="ARBA" id="ARBA00022499"/>
    </source>
</evidence>
<dbReference type="InterPro" id="IPR011990">
    <property type="entry name" value="TPR-like_helical_dom_sf"/>
</dbReference>
<gene>
    <name evidence="8" type="ORF">F0562_028107</name>
</gene>
<dbReference type="Gene3D" id="1.25.40.10">
    <property type="entry name" value="Tetratricopeptide repeat domain"/>
    <property type="match status" value="3"/>
</dbReference>
<accession>A0A5J5B9A1</accession>
<feature type="repeat" description="PPR" evidence="7">
    <location>
        <begin position="149"/>
        <end position="179"/>
    </location>
</feature>
<organism evidence="8 9">
    <name type="scientific">Nyssa sinensis</name>
    <dbReference type="NCBI Taxonomy" id="561372"/>
    <lineage>
        <taxon>Eukaryota</taxon>
        <taxon>Viridiplantae</taxon>
        <taxon>Streptophyta</taxon>
        <taxon>Embryophyta</taxon>
        <taxon>Tracheophyta</taxon>
        <taxon>Spermatophyta</taxon>
        <taxon>Magnoliopsida</taxon>
        <taxon>eudicotyledons</taxon>
        <taxon>Gunneridae</taxon>
        <taxon>Pentapetalae</taxon>
        <taxon>asterids</taxon>
        <taxon>Cornales</taxon>
        <taxon>Nyssaceae</taxon>
        <taxon>Nyssa</taxon>
    </lineage>
</organism>
<dbReference type="CDD" id="cd01766">
    <property type="entry name" value="Ubl_UFM1"/>
    <property type="match status" value="1"/>
</dbReference>
<dbReference type="NCBIfam" id="TIGR00756">
    <property type="entry name" value="PPR"/>
    <property type="match status" value="3"/>
</dbReference>
<comment type="similarity">
    <text evidence="1">Belongs to the UFM1 family.</text>
</comment>
<evidence type="ECO:0000256" key="5">
    <source>
        <dbReference type="ARBA" id="ARBA00022786"/>
    </source>
</evidence>